<protein>
    <submittedName>
        <fullName evidence="7">NlpC/P60 family protein</fullName>
    </submittedName>
</protein>
<dbReference type="AlphaFoldDB" id="A0A556AIR4"/>
<dbReference type="OrthoDB" id="9807055at2"/>
<evidence type="ECO:0000256" key="5">
    <source>
        <dbReference type="SAM" id="SignalP"/>
    </source>
</evidence>
<sequence>MWAALAGIVLLASGCASTQPPSASAQVDTAFVPAQQSAHRASNLDELDRLLARLEQPDVRLASRKPSPGLFEQPVSARDDFVSQAMAYLGTRYLYGGDSPDVGFDCSGLIWFTARESLGVQLPRNAAGMAKEGQQVKRAELKRGDLVFFNTQGRRYSHVGIYVGNGRFLHAPSTGGHVRVDELGARYWNARYNGARRLAGLNGPVLADAIAPKQATKVAANQANRRTARR</sequence>
<dbReference type="Gene3D" id="3.90.1720.10">
    <property type="entry name" value="endopeptidase domain like (from Nostoc punctiforme)"/>
    <property type="match status" value="1"/>
</dbReference>
<dbReference type="EMBL" id="VLTJ01000029">
    <property type="protein sequence ID" value="TSH92788.1"/>
    <property type="molecule type" value="Genomic_DNA"/>
</dbReference>
<evidence type="ECO:0000256" key="3">
    <source>
        <dbReference type="ARBA" id="ARBA00022801"/>
    </source>
</evidence>
<comment type="caution">
    <text evidence="7">The sequence shown here is derived from an EMBL/GenBank/DDBJ whole genome shotgun (WGS) entry which is preliminary data.</text>
</comment>
<comment type="similarity">
    <text evidence="1">Belongs to the peptidase C40 family.</text>
</comment>
<dbReference type="Pfam" id="PF00877">
    <property type="entry name" value="NLPC_P60"/>
    <property type="match status" value="1"/>
</dbReference>
<accession>A0A556AIR4</accession>
<gene>
    <name evidence="7" type="ORF">FOZ76_15405</name>
</gene>
<feature type="chain" id="PRO_5021852303" evidence="5">
    <location>
        <begin position="26"/>
        <end position="230"/>
    </location>
</feature>
<dbReference type="InterPro" id="IPR051202">
    <property type="entry name" value="Peptidase_C40"/>
</dbReference>
<dbReference type="Proteomes" id="UP000318405">
    <property type="component" value="Unassembled WGS sequence"/>
</dbReference>
<keyword evidence="2" id="KW-0645">Protease</keyword>
<dbReference type="PANTHER" id="PTHR47053:SF1">
    <property type="entry name" value="MUREIN DD-ENDOPEPTIDASE MEPH-RELATED"/>
    <property type="match status" value="1"/>
</dbReference>
<evidence type="ECO:0000313" key="7">
    <source>
        <dbReference type="EMBL" id="TSH92788.1"/>
    </source>
</evidence>
<dbReference type="InterPro" id="IPR038765">
    <property type="entry name" value="Papain-like_cys_pep_sf"/>
</dbReference>
<evidence type="ECO:0000256" key="1">
    <source>
        <dbReference type="ARBA" id="ARBA00007074"/>
    </source>
</evidence>
<dbReference type="PROSITE" id="PS51935">
    <property type="entry name" value="NLPC_P60"/>
    <property type="match status" value="1"/>
</dbReference>
<proteinExistence type="inferred from homology"/>
<reference evidence="7 8" key="1">
    <citation type="submission" date="2019-07" db="EMBL/GenBank/DDBJ databases">
        <title>Qingshengfaniella alkalisoli gen. nov., sp. nov., isolated from saline soil.</title>
        <authorList>
            <person name="Xu L."/>
            <person name="Huang X.-X."/>
            <person name="Sun J.-Q."/>
        </authorList>
    </citation>
    <scope>NUCLEOTIDE SEQUENCE [LARGE SCALE GENOMIC DNA]</scope>
    <source>
        <strain evidence="7 8">DSM 27279</strain>
    </source>
</reference>
<evidence type="ECO:0000256" key="4">
    <source>
        <dbReference type="ARBA" id="ARBA00022807"/>
    </source>
</evidence>
<evidence type="ECO:0000259" key="6">
    <source>
        <dbReference type="PROSITE" id="PS51935"/>
    </source>
</evidence>
<feature type="signal peptide" evidence="5">
    <location>
        <begin position="1"/>
        <end position="25"/>
    </location>
</feature>
<keyword evidence="5" id="KW-0732">Signal</keyword>
<organism evidence="7 8">
    <name type="scientific">Verticiella sediminum</name>
    <dbReference type="NCBI Taxonomy" id="1247510"/>
    <lineage>
        <taxon>Bacteria</taxon>
        <taxon>Pseudomonadati</taxon>
        <taxon>Pseudomonadota</taxon>
        <taxon>Betaproteobacteria</taxon>
        <taxon>Burkholderiales</taxon>
        <taxon>Alcaligenaceae</taxon>
        <taxon>Verticiella</taxon>
    </lineage>
</organism>
<keyword evidence="3" id="KW-0378">Hydrolase</keyword>
<keyword evidence="8" id="KW-1185">Reference proteome</keyword>
<dbReference type="GO" id="GO:0006508">
    <property type="term" value="P:proteolysis"/>
    <property type="evidence" value="ECO:0007669"/>
    <property type="project" value="UniProtKB-KW"/>
</dbReference>
<dbReference type="RefSeq" id="WP_143949154.1">
    <property type="nucleotide sequence ID" value="NZ_BAABMB010000001.1"/>
</dbReference>
<keyword evidence="4" id="KW-0788">Thiol protease</keyword>
<dbReference type="SUPFAM" id="SSF54001">
    <property type="entry name" value="Cysteine proteinases"/>
    <property type="match status" value="1"/>
</dbReference>
<dbReference type="PANTHER" id="PTHR47053">
    <property type="entry name" value="MUREIN DD-ENDOPEPTIDASE MEPH-RELATED"/>
    <property type="match status" value="1"/>
</dbReference>
<evidence type="ECO:0000256" key="2">
    <source>
        <dbReference type="ARBA" id="ARBA00022670"/>
    </source>
</evidence>
<evidence type="ECO:0000313" key="8">
    <source>
        <dbReference type="Proteomes" id="UP000318405"/>
    </source>
</evidence>
<feature type="domain" description="NlpC/P60" evidence="6">
    <location>
        <begin position="75"/>
        <end position="199"/>
    </location>
</feature>
<name>A0A556AIR4_9BURK</name>
<dbReference type="GO" id="GO:0008234">
    <property type="term" value="F:cysteine-type peptidase activity"/>
    <property type="evidence" value="ECO:0007669"/>
    <property type="project" value="UniProtKB-KW"/>
</dbReference>
<dbReference type="InterPro" id="IPR000064">
    <property type="entry name" value="NLP_P60_dom"/>
</dbReference>